<dbReference type="Gene3D" id="3.40.1170.10">
    <property type="entry name" value="DNA repair protein MutS, domain I"/>
    <property type="match status" value="1"/>
</dbReference>
<dbReference type="GO" id="GO:0030983">
    <property type="term" value="F:mismatched DNA binding"/>
    <property type="evidence" value="ECO:0007669"/>
    <property type="project" value="InterPro"/>
</dbReference>
<evidence type="ECO:0000256" key="7">
    <source>
        <dbReference type="ARBA" id="ARBA00029792"/>
    </source>
</evidence>
<dbReference type="EMBL" id="JAFIQS010000003">
    <property type="protein sequence ID" value="KAG5171401.1"/>
    <property type="molecule type" value="Genomic_DNA"/>
</dbReference>
<dbReference type="Pfam" id="PF00488">
    <property type="entry name" value="MutS_V"/>
    <property type="match status" value="1"/>
</dbReference>
<dbReference type="Gene3D" id="1.10.1420.10">
    <property type="match status" value="2"/>
</dbReference>
<organism evidence="10">
    <name type="scientific">Psilocybe cubensis</name>
    <name type="common">Psychedelic mushroom</name>
    <name type="synonym">Stropharia cubensis</name>
    <dbReference type="NCBI Taxonomy" id="181762"/>
    <lineage>
        <taxon>Eukaryota</taxon>
        <taxon>Fungi</taxon>
        <taxon>Dikarya</taxon>
        <taxon>Basidiomycota</taxon>
        <taxon>Agaricomycotina</taxon>
        <taxon>Agaricomycetes</taxon>
        <taxon>Agaricomycetidae</taxon>
        <taxon>Agaricales</taxon>
        <taxon>Agaricineae</taxon>
        <taxon>Strophariaceae</taxon>
        <taxon>Psilocybe</taxon>
    </lineage>
</organism>
<dbReference type="PANTHER" id="PTHR11361:SF122">
    <property type="entry name" value="DNA MISMATCH REPAIR PROTEIN MSH3"/>
    <property type="match status" value="1"/>
</dbReference>
<evidence type="ECO:0000256" key="6">
    <source>
        <dbReference type="ARBA" id="ARBA00023204"/>
    </source>
</evidence>
<dbReference type="PANTHER" id="PTHR11361">
    <property type="entry name" value="DNA MISMATCH REPAIR PROTEIN MUTS FAMILY MEMBER"/>
    <property type="match status" value="1"/>
</dbReference>
<dbReference type="Gene3D" id="3.40.50.300">
    <property type="entry name" value="P-loop containing nucleotide triphosphate hydrolases"/>
    <property type="match status" value="1"/>
</dbReference>
<feature type="compositionally biased region" description="Polar residues" evidence="8">
    <location>
        <begin position="1"/>
        <end position="16"/>
    </location>
</feature>
<evidence type="ECO:0000256" key="3">
    <source>
        <dbReference type="ARBA" id="ARBA00022763"/>
    </source>
</evidence>
<dbReference type="InterPro" id="IPR000432">
    <property type="entry name" value="DNA_mismatch_repair_MutS_C"/>
</dbReference>
<name>A0A8H7Y0T2_PSICU</name>
<protein>
    <recommendedName>
        <fullName evidence="7">MutS protein homolog 3</fullName>
    </recommendedName>
</protein>
<dbReference type="GO" id="GO:0140664">
    <property type="term" value="F:ATP-dependent DNA damage sensor activity"/>
    <property type="evidence" value="ECO:0007669"/>
    <property type="project" value="InterPro"/>
</dbReference>
<keyword evidence="3" id="KW-0227">DNA damage</keyword>
<evidence type="ECO:0000256" key="5">
    <source>
        <dbReference type="ARBA" id="ARBA00023125"/>
    </source>
</evidence>
<dbReference type="InterPro" id="IPR007696">
    <property type="entry name" value="DNA_mismatch_repair_MutS_core"/>
</dbReference>
<dbReference type="Pfam" id="PF01624">
    <property type="entry name" value="MutS_I"/>
    <property type="match status" value="1"/>
</dbReference>
<dbReference type="PROSITE" id="PS00486">
    <property type="entry name" value="DNA_MISMATCH_REPAIR_2"/>
    <property type="match status" value="1"/>
</dbReference>
<dbReference type="Pfam" id="PF05192">
    <property type="entry name" value="MutS_III"/>
    <property type="match status" value="1"/>
</dbReference>
<gene>
    <name evidence="10" type="ORF">JR316_003486</name>
</gene>
<sequence>MSSNVPHGSASQSTLSAYFKSPPTVVPPRKGKRSSSPIDLTGDDEQDERQSKRARLTGKSLASSFPSSLSNSTSGLVESWRFSPEKPRKVDSSNQRTTFEKERHEAFKKKLLNDNSIFLERETESHDLVDDYGDRENDAKEVQHDEAGFPSGFKELISHSVKGKSKEKGKSAKRPKTIVELGPSGETYTSLEKQLKKDNAGTLLMVEVGYKYKFFGNDAEASCTYARKELGMVAYMDRNFLVASVPVHRRDVHLKKLISRGYRVGIVEQIETAALKKISDNRNGVFERKLTQLYTATTYVEELDSVDDNERYSAPPFMCLIEKRKDVHQADVSIGMITICPSTGDVVWDNFDDTIMRLELETRLVHTRPSELLISDDGLTEPTEKMLSQFSGLSSSGHQIRIERFRKMSNYTDAFSDVSRFYTDRSRFGAASTSFSSGKLMAEITDLPELVVIALAHAIKYLSAFGLAEACLETRFFTKFTTKAHMLLAANTLINLEIYRNETDCTSHGSLIWVLDRTKTKFGARLLRSWVGRPLVDKRILEERINAIQEILESYDDLLLTLRNLIKGLPDLAKGLSRIQYGQCTPKELSILLPAFQKIALAYDTIEPENIGLKSPILKQIICSLPKLKGAITELMGAINIKKVAEGKKNSMWTDSEKFPAISDAEGALAAIAEELKDELKSIRKLLKTPSLEWTSVATDDYLVVIKKGDKIPIPDNWILHSKTKTLARYYPPSVRAKLDERAQCREILEVESNKAYLSFLKEISNNYYGIMRDAINNLATADCLLSLAQVALQENYVRPQFTDYDTLEIIDGRHPMIEAFSENPYIPNTIQIGAESSKTKIITGPNMGGKSSCVRMVALIALMAQIGSYVPATSVKMGLLDSILTRMGASDALARGRSTFMVEMSETSEILHTATSKSLVILDELGRGTSTFDGMAIADATLQYLVQTKKCKTLFITHYPLLATRLEKKFPCDIQNLHMGYESEVRIDGTRDITFLYRLVTGLATESFGIECARSAKIPTEILSVAAERAAHMQEEVEGRMRRNKLCKTPYLIQKCFEYKGIMAKAALGELQIALQTM</sequence>
<dbReference type="NCBIfam" id="NF003810">
    <property type="entry name" value="PRK05399.1"/>
    <property type="match status" value="1"/>
</dbReference>
<evidence type="ECO:0000256" key="2">
    <source>
        <dbReference type="ARBA" id="ARBA00022741"/>
    </source>
</evidence>
<dbReference type="InterPro" id="IPR045076">
    <property type="entry name" value="MutS"/>
</dbReference>
<dbReference type="SMART" id="SM00534">
    <property type="entry name" value="MUTSac"/>
    <property type="match status" value="1"/>
</dbReference>
<keyword evidence="5" id="KW-0238">DNA-binding</keyword>
<feature type="region of interest" description="Disordered" evidence="8">
    <location>
        <begin position="1"/>
        <end position="102"/>
    </location>
</feature>
<dbReference type="InterPro" id="IPR007695">
    <property type="entry name" value="DNA_mismatch_repair_MutS-lik_N"/>
</dbReference>
<keyword evidence="2" id="KW-0547">Nucleotide-binding</keyword>
<dbReference type="AlphaFoldDB" id="A0A8H7Y0T2"/>
<reference evidence="10" key="1">
    <citation type="submission" date="2021-02" db="EMBL/GenBank/DDBJ databases">
        <title>Psilocybe cubensis genome.</title>
        <authorList>
            <person name="Mckernan K.J."/>
            <person name="Crawford S."/>
            <person name="Trippe A."/>
            <person name="Kane L.T."/>
            <person name="Mclaughlin S."/>
        </authorList>
    </citation>
    <scope>NUCLEOTIDE SEQUENCE [LARGE SCALE GENOMIC DNA]</scope>
    <source>
        <strain evidence="10">MGC-MH-2018</strain>
    </source>
</reference>
<dbReference type="InterPro" id="IPR027417">
    <property type="entry name" value="P-loop_NTPase"/>
</dbReference>
<evidence type="ECO:0000313" key="10">
    <source>
        <dbReference type="EMBL" id="KAG5171401.1"/>
    </source>
</evidence>
<accession>A0A8H7Y0T2</accession>
<feature type="compositionally biased region" description="Low complexity" evidence="8">
    <location>
        <begin position="60"/>
        <end position="79"/>
    </location>
</feature>
<keyword evidence="4" id="KW-0067">ATP-binding</keyword>
<evidence type="ECO:0000256" key="8">
    <source>
        <dbReference type="SAM" id="MobiDB-lite"/>
    </source>
</evidence>
<evidence type="ECO:0000259" key="9">
    <source>
        <dbReference type="PROSITE" id="PS00486"/>
    </source>
</evidence>
<dbReference type="GO" id="GO:0005634">
    <property type="term" value="C:nucleus"/>
    <property type="evidence" value="ECO:0007669"/>
    <property type="project" value="TreeGrafter"/>
</dbReference>
<comment type="caution">
    <text evidence="10">The sequence shown here is derived from an EMBL/GenBank/DDBJ whole genome shotgun (WGS) entry which is preliminary data.</text>
</comment>
<dbReference type="InterPro" id="IPR016151">
    <property type="entry name" value="DNA_mismatch_repair_MutS_N"/>
</dbReference>
<comment type="similarity">
    <text evidence="1">Belongs to the DNA mismatch repair MutS family. MSH3 subfamily.</text>
</comment>
<dbReference type="SUPFAM" id="SSF48334">
    <property type="entry name" value="DNA repair protein MutS, domain III"/>
    <property type="match status" value="1"/>
</dbReference>
<dbReference type="InterPro" id="IPR036187">
    <property type="entry name" value="DNA_mismatch_repair_MutS_sf"/>
</dbReference>
<dbReference type="GO" id="GO:0005524">
    <property type="term" value="F:ATP binding"/>
    <property type="evidence" value="ECO:0007669"/>
    <property type="project" value="UniProtKB-KW"/>
</dbReference>
<evidence type="ECO:0000256" key="4">
    <source>
        <dbReference type="ARBA" id="ARBA00022840"/>
    </source>
</evidence>
<dbReference type="OrthoDB" id="121051at2759"/>
<evidence type="ECO:0000256" key="1">
    <source>
        <dbReference type="ARBA" id="ARBA00007094"/>
    </source>
</evidence>
<dbReference type="GO" id="GO:0006312">
    <property type="term" value="P:mitotic recombination"/>
    <property type="evidence" value="ECO:0007669"/>
    <property type="project" value="TreeGrafter"/>
</dbReference>
<dbReference type="Gene3D" id="3.30.420.110">
    <property type="entry name" value="MutS, connector domain"/>
    <property type="match status" value="1"/>
</dbReference>
<keyword evidence="6" id="KW-0234">DNA repair</keyword>
<dbReference type="SMART" id="SM00533">
    <property type="entry name" value="MUTSd"/>
    <property type="match status" value="1"/>
</dbReference>
<dbReference type="SUPFAM" id="SSF52540">
    <property type="entry name" value="P-loop containing nucleoside triphosphate hydrolases"/>
    <property type="match status" value="1"/>
</dbReference>
<dbReference type="InterPro" id="IPR036678">
    <property type="entry name" value="MutS_con_dom_sf"/>
</dbReference>
<proteinExistence type="inferred from homology"/>
<dbReference type="SUPFAM" id="SSF55271">
    <property type="entry name" value="DNA repair protein MutS, domain I"/>
    <property type="match status" value="1"/>
</dbReference>
<dbReference type="GO" id="GO:0006298">
    <property type="term" value="P:mismatch repair"/>
    <property type="evidence" value="ECO:0007669"/>
    <property type="project" value="InterPro"/>
</dbReference>
<feature type="domain" description="DNA mismatch repair proteins mutS family" evidence="9">
    <location>
        <begin position="919"/>
        <end position="935"/>
    </location>
</feature>